<organism evidence="1">
    <name type="scientific">termite gut metagenome</name>
    <dbReference type="NCBI Taxonomy" id="433724"/>
    <lineage>
        <taxon>unclassified sequences</taxon>
        <taxon>metagenomes</taxon>
        <taxon>organismal metagenomes</taxon>
    </lineage>
</organism>
<protein>
    <submittedName>
        <fullName evidence="1">Uncharacterized protein</fullName>
    </submittedName>
</protein>
<reference evidence="1" key="1">
    <citation type="submission" date="2019-03" db="EMBL/GenBank/DDBJ databases">
        <title>Single cell metagenomics reveals metabolic interactions within the superorganism composed of flagellate Streblomastix strix and complex community of Bacteroidetes bacteria on its surface.</title>
        <authorList>
            <person name="Treitli S.C."/>
            <person name="Kolisko M."/>
            <person name="Husnik F."/>
            <person name="Keeling P."/>
            <person name="Hampl V."/>
        </authorList>
    </citation>
    <scope>NUCLEOTIDE SEQUENCE</scope>
    <source>
        <strain evidence="1">STM</strain>
    </source>
</reference>
<accession>A0A5J4QPY6</accession>
<dbReference type="AlphaFoldDB" id="A0A5J4QPY6"/>
<feature type="non-terminal residue" evidence="1">
    <location>
        <position position="68"/>
    </location>
</feature>
<name>A0A5J4QPY6_9ZZZZ</name>
<dbReference type="PROSITE" id="PS51257">
    <property type="entry name" value="PROKAR_LIPOPROTEIN"/>
    <property type="match status" value="1"/>
</dbReference>
<evidence type="ECO:0000313" key="1">
    <source>
        <dbReference type="EMBL" id="KAA6324007.1"/>
    </source>
</evidence>
<dbReference type="EMBL" id="SNRY01002671">
    <property type="protein sequence ID" value="KAA6324007.1"/>
    <property type="molecule type" value="Genomic_DNA"/>
</dbReference>
<proteinExistence type="predicted"/>
<sequence>MKKLLPLLLAFSLLSVSSCKVEDKQKNSQWRGQNRDGVYNEKGLLKQWPEAGPELLWSFEGLGEGHTS</sequence>
<gene>
    <name evidence="1" type="ORF">EZS27_026611</name>
</gene>
<comment type="caution">
    <text evidence="1">The sequence shown here is derived from an EMBL/GenBank/DDBJ whole genome shotgun (WGS) entry which is preliminary data.</text>
</comment>